<proteinExistence type="predicted"/>
<dbReference type="EMBL" id="LAZR01029585">
    <property type="protein sequence ID" value="KKL59154.1"/>
    <property type="molecule type" value="Genomic_DNA"/>
</dbReference>
<evidence type="ECO:0000313" key="1">
    <source>
        <dbReference type="EMBL" id="KKL59154.1"/>
    </source>
</evidence>
<name>A0A0F9DBV6_9ZZZZ</name>
<gene>
    <name evidence="1" type="ORF">LCGC14_2218200</name>
</gene>
<dbReference type="AlphaFoldDB" id="A0A0F9DBV6"/>
<reference evidence="1" key="1">
    <citation type="journal article" date="2015" name="Nature">
        <title>Complex archaea that bridge the gap between prokaryotes and eukaryotes.</title>
        <authorList>
            <person name="Spang A."/>
            <person name="Saw J.H."/>
            <person name="Jorgensen S.L."/>
            <person name="Zaremba-Niedzwiedzka K."/>
            <person name="Martijn J."/>
            <person name="Lind A.E."/>
            <person name="van Eijk R."/>
            <person name="Schleper C."/>
            <person name="Guy L."/>
            <person name="Ettema T.J."/>
        </authorList>
    </citation>
    <scope>NUCLEOTIDE SEQUENCE</scope>
</reference>
<comment type="caution">
    <text evidence="1">The sequence shown here is derived from an EMBL/GenBank/DDBJ whole genome shotgun (WGS) entry which is preliminary data.</text>
</comment>
<sequence>MKIFKIISILLVLIIYGGCAMDNASPPQFERGDIIVYGKKIGIIKRGLVISDDNNIGKYTWKYEVLFKNQDMNVLEKDMEFKLHFPWHLNELDPIILQDLTNPYMPKLDITPKPLYQSEKST</sequence>
<accession>A0A0F9DBV6</accession>
<organism evidence="1">
    <name type="scientific">marine sediment metagenome</name>
    <dbReference type="NCBI Taxonomy" id="412755"/>
    <lineage>
        <taxon>unclassified sequences</taxon>
        <taxon>metagenomes</taxon>
        <taxon>ecological metagenomes</taxon>
    </lineage>
</organism>
<protein>
    <submittedName>
        <fullName evidence="1">Uncharacterized protein</fullName>
    </submittedName>
</protein>